<feature type="chain" id="PRO_5043809731" evidence="1">
    <location>
        <begin position="19"/>
        <end position="75"/>
    </location>
</feature>
<dbReference type="Proteomes" id="UP001066276">
    <property type="component" value="Chromosome 3_1"/>
</dbReference>
<dbReference type="EMBL" id="JANPWB010000005">
    <property type="protein sequence ID" value="KAJ1186115.1"/>
    <property type="molecule type" value="Genomic_DNA"/>
</dbReference>
<evidence type="ECO:0000256" key="1">
    <source>
        <dbReference type="SAM" id="SignalP"/>
    </source>
</evidence>
<dbReference type="AlphaFoldDB" id="A0AAV7UB11"/>
<feature type="signal peptide" evidence="1">
    <location>
        <begin position="1"/>
        <end position="18"/>
    </location>
</feature>
<keyword evidence="1" id="KW-0732">Signal</keyword>
<organism evidence="2 3">
    <name type="scientific">Pleurodeles waltl</name>
    <name type="common">Iberian ribbed newt</name>
    <dbReference type="NCBI Taxonomy" id="8319"/>
    <lineage>
        <taxon>Eukaryota</taxon>
        <taxon>Metazoa</taxon>
        <taxon>Chordata</taxon>
        <taxon>Craniata</taxon>
        <taxon>Vertebrata</taxon>
        <taxon>Euteleostomi</taxon>
        <taxon>Amphibia</taxon>
        <taxon>Batrachia</taxon>
        <taxon>Caudata</taxon>
        <taxon>Salamandroidea</taxon>
        <taxon>Salamandridae</taxon>
        <taxon>Pleurodelinae</taxon>
        <taxon>Pleurodeles</taxon>
    </lineage>
</organism>
<accession>A0AAV7UB11</accession>
<keyword evidence="3" id="KW-1185">Reference proteome</keyword>
<feature type="non-terminal residue" evidence="2">
    <location>
        <position position="1"/>
    </location>
</feature>
<gene>
    <name evidence="2" type="ORF">NDU88_002898</name>
</gene>
<evidence type="ECO:0000313" key="2">
    <source>
        <dbReference type="EMBL" id="KAJ1186115.1"/>
    </source>
</evidence>
<feature type="non-terminal residue" evidence="2">
    <location>
        <position position="75"/>
    </location>
</feature>
<protein>
    <submittedName>
        <fullName evidence="2">Uncharacterized protein</fullName>
    </submittedName>
</protein>
<sequence length="75" mass="8683">LQAVFLALKAFLPHLTHKVVLVWTDSDINVLSIRTGGTQLFQLSQLAQTIWKWVHHPHIHLLSEYLPWTDFADLL</sequence>
<evidence type="ECO:0000313" key="3">
    <source>
        <dbReference type="Proteomes" id="UP001066276"/>
    </source>
</evidence>
<reference evidence="2" key="1">
    <citation type="journal article" date="2022" name="bioRxiv">
        <title>Sequencing and chromosome-scale assembly of the giantPleurodeles waltlgenome.</title>
        <authorList>
            <person name="Brown T."/>
            <person name="Elewa A."/>
            <person name="Iarovenko S."/>
            <person name="Subramanian E."/>
            <person name="Araus A.J."/>
            <person name="Petzold A."/>
            <person name="Susuki M."/>
            <person name="Suzuki K.-i.T."/>
            <person name="Hayashi T."/>
            <person name="Toyoda A."/>
            <person name="Oliveira C."/>
            <person name="Osipova E."/>
            <person name="Leigh N.D."/>
            <person name="Simon A."/>
            <person name="Yun M.H."/>
        </authorList>
    </citation>
    <scope>NUCLEOTIDE SEQUENCE</scope>
    <source>
        <strain evidence="2">20211129_DDA</strain>
        <tissue evidence="2">Liver</tissue>
    </source>
</reference>
<name>A0AAV7UB11_PLEWA</name>
<comment type="caution">
    <text evidence="2">The sequence shown here is derived from an EMBL/GenBank/DDBJ whole genome shotgun (WGS) entry which is preliminary data.</text>
</comment>
<proteinExistence type="predicted"/>